<reference evidence="1 2" key="1">
    <citation type="submission" date="2012-06" db="EMBL/GenBank/DDBJ databases">
        <title>Finished chromosome of genome of Microcoleus sp. PCC 7113.</title>
        <authorList>
            <consortium name="US DOE Joint Genome Institute"/>
            <person name="Gugger M."/>
            <person name="Coursin T."/>
            <person name="Rippka R."/>
            <person name="Tandeau De Marsac N."/>
            <person name="Huntemann M."/>
            <person name="Wei C.-L."/>
            <person name="Han J."/>
            <person name="Detter J.C."/>
            <person name="Han C."/>
            <person name="Tapia R."/>
            <person name="Chen A."/>
            <person name="Kyrpides N."/>
            <person name="Mavromatis K."/>
            <person name="Markowitz V."/>
            <person name="Szeto E."/>
            <person name="Ivanova N."/>
            <person name="Pagani I."/>
            <person name="Pati A."/>
            <person name="Goodwin L."/>
            <person name="Nordberg H.P."/>
            <person name="Cantor M.N."/>
            <person name="Hua S.X."/>
            <person name="Woyke T."/>
            <person name="Kerfeld C.A."/>
        </authorList>
    </citation>
    <scope>NUCLEOTIDE SEQUENCE [LARGE SCALE GENOMIC DNA]</scope>
    <source>
        <strain evidence="1 2">PCC 7113</strain>
    </source>
</reference>
<dbReference type="EMBL" id="CP003630">
    <property type="protein sequence ID" value="AFZ20393.1"/>
    <property type="molecule type" value="Genomic_DNA"/>
</dbReference>
<protein>
    <submittedName>
        <fullName evidence="1">Uncharacterized protein</fullName>
    </submittedName>
</protein>
<evidence type="ECO:0000313" key="1">
    <source>
        <dbReference type="EMBL" id="AFZ20393.1"/>
    </source>
</evidence>
<keyword evidence="2" id="KW-1185">Reference proteome</keyword>
<sequence length="96" mass="10741">MEAETMYFSFDHPQCTLLLGLTPSNPEQGKRLTVNLSSFDNELSLSVDSTGIKWNALAQNFFTPEELDNLENLASRVYLIALDSVEQLRVLTSLTS</sequence>
<name>K9WJM0_9CYAN</name>
<gene>
    <name evidence="1" type="ORF">Mic7113_4720</name>
</gene>
<dbReference type="AlphaFoldDB" id="K9WJM0"/>
<dbReference type="Proteomes" id="UP000010471">
    <property type="component" value="Chromosome"/>
</dbReference>
<organism evidence="1 2">
    <name type="scientific">Allocoleopsis franciscana PCC 7113</name>
    <dbReference type="NCBI Taxonomy" id="1173027"/>
    <lineage>
        <taxon>Bacteria</taxon>
        <taxon>Bacillati</taxon>
        <taxon>Cyanobacteriota</taxon>
        <taxon>Cyanophyceae</taxon>
        <taxon>Coleofasciculales</taxon>
        <taxon>Coleofasciculaceae</taxon>
        <taxon>Allocoleopsis</taxon>
        <taxon>Allocoleopsis franciscana</taxon>
    </lineage>
</organism>
<evidence type="ECO:0000313" key="2">
    <source>
        <dbReference type="Proteomes" id="UP000010471"/>
    </source>
</evidence>
<accession>K9WJM0</accession>
<dbReference type="HOGENOM" id="CLU_2356592_0_0_3"/>
<dbReference type="KEGG" id="mic:Mic7113_4720"/>
<proteinExistence type="predicted"/>